<dbReference type="InterPro" id="IPR013762">
    <property type="entry name" value="Integrase-like_cat_sf"/>
</dbReference>
<dbReference type="CDD" id="cd00397">
    <property type="entry name" value="DNA_BRE_C"/>
    <property type="match status" value="1"/>
</dbReference>
<dbReference type="GO" id="GO:0015074">
    <property type="term" value="P:DNA integration"/>
    <property type="evidence" value="ECO:0007669"/>
    <property type="project" value="InterPro"/>
</dbReference>
<name>A0A7L5C312_9RHOB</name>
<dbReference type="PROSITE" id="PS51898">
    <property type="entry name" value="TYR_RECOMBINASE"/>
    <property type="match status" value="1"/>
</dbReference>
<dbReference type="Gene3D" id="1.10.443.10">
    <property type="entry name" value="Intergrase catalytic core"/>
    <property type="match status" value="1"/>
</dbReference>
<dbReference type="AlphaFoldDB" id="A0A7L5C312"/>
<dbReference type="Proteomes" id="UP000503336">
    <property type="component" value="Chromosome"/>
</dbReference>
<gene>
    <name evidence="3" type="ORF">G5B40_15175</name>
</gene>
<evidence type="ECO:0000313" key="3">
    <source>
        <dbReference type="EMBL" id="QIE56654.1"/>
    </source>
</evidence>
<protein>
    <submittedName>
        <fullName evidence="3">Site-specific integrase</fullName>
    </submittedName>
</protein>
<keyword evidence="1" id="KW-0233">DNA recombination</keyword>
<dbReference type="GO" id="GO:0006310">
    <property type="term" value="P:DNA recombination"/>
    <property type="evidence" value="ECO:0007669"/>
    <property type="project" value="UniProtKB-KW"/>
</dbReference>
<feature type="domain" description="Tyr recombinase" evidence="2">
    <location>
        <begin position="363"/>
        <end position="551"/>
    </location>
</feature>
<keyword evidence="4" id="KW-1185">Reference proteome</keyword>
<reference evidence="3 4" key="1">
    <citation type="submission" date="2020-02" db="EMBL/GenBank/DDBJ databases">
        <title>complete genome sequence of Rhodobacteraceae bacterium.</title>
        <authorList>
            <person name="Park J."/>
            <person name="Kim Y.-S."/>
            <person name="Kim K.-H."/>
        </authorList>
    </citation>
    <scope>NUCLEOTIDE SEQUENCE [LARGE SCALE GENOMIC DNA]</scope>
    <source>
        <strain evidence="3 4">RR4-56</strain>
    </source>
</reference>
<dbReference type="GO" id="GO:0003677">
    <property type="term" value="F:DNA binding"/>
    <property type="evidence" value="ECO:0007669"/>
    <property type="project" value="InterPro"/>
</dbReference>
<evidence type="ECO:0000256" key="1">
    <source>
        <dbReference type="ARBA" id="ARBA00023172"/>
    </source>
</evidence>
<dbReference type="Pfam" id="PF00589">
    <property type="entry name" value="Phage_integrase"/>
    <property type="match status" value="1"/>
</dbReference>
<proteinExistence type="predicted"/>
<accession>A0A7L5C312</accession>
<organism evidence="3 4">
    <name type="scientific">Pikeienuella piscinae</name>
    <dbReference type="NCBI Taxonomy" id="2748098"/>
    <lineage>
        <taxon>Bacteria</taxon>
        <taxon>Pseudomonadati</taxon>
        <taxon>Pseudomonadota</taxon>
        <taxon>Alphaproteobacteria</taxon>
        <taxon>Rhodobacterales</taxon>
        <taxon>Paracoccaceae</taxon>
        <taxon>Pikeienuella</taxon>
    </lineage>
</organism>
<dbReference type="KEGG" id="hdh:G5B40_15175"/>
<dbReference type="InterPro" id="IPR011010">
    <property type="entry name" value="DNA_brk_join_enz"/>
</dbReference>
<evidence type="ECO:0000259" key="2">
    <source>
        <dbReference type="PROSITE" id="PS51898"/>
    </source>
</evidence>
<dbReference type="EMBL" id="CP049056">
    <property type="protein sequence ID" value="QIE56654.1"/>
    <property type="molecule type" value="Genomic_DNA"/>
</dbReference>
<dbReference type="SUPFAM" id="SSF56349">
    <property type="entry name" value="DNA breaking-rejoining enzymes"/>
    <property type="match status" value="1"/>
</dbReference>
<evidence type="ECO:0000313" key="4">
    <source>
        <dbReference type="Proteomes" id="UP000503336"/>
    </source>
</evidence>
<dbReference type="RefSeq" id="WP_165100197.1">
    <property type="nucleotide sequence ID" value="NZ_CP049056.1"/>
</dbReference>
<dbReference type="InterPro" id="IPR002104">
    <property type="entry name" value="Integrase_catalytic"/>
</dbReference>
<sequence>MPYDDRSLDLAFAAPGAPRLSVVLAAVSADAALSPLRRRDLVSAVRRVAAALDRAPADIPADPLWLRPRLGKIAPAALGLSQKTWTNILSDFRAALASAGATAEGRGRPAALPSEWTALRDALTLKRHRIGLSRFMRFCANLGVAPEAVNDEALAGFHAALERSELRKDPATLVRETATFWNQAGETVPGWPVGRLTVPDRRNRVALSMETFPPSFRADADAYLKRLAVADLTDPDAPPRALEPETIAFRRGQIARFASALVHRGRDPETIAGLADLVEPAAAREGLRYFLDRNGGKPSGAIHNLAALLKSIAKWGVRADPAVLDALGDLARRVAPRAAGMTPKNRDRLHQFDDEAAIGELLALPDRLVARAGRARSARAAALDVEIALAISILIHCPMRIENLRTLSLERHLSGRAGGPRRIVVPAGEVKNVKELDFPLPARVVKLLDLFLRDHRKVLNPDCGDLLFTMRRAAKPVGGGVLGQRISRAIRRETGLEINPHLFRHISAKIYLRANPGAYEVVRRLLGHSLTSSTIDVYAGFETDAATRAYAEILDQASTAPLRRRRRARR</sequence>